<dbReference type="GeneID" id="118417336"/>
<reference evidence="1" key="1">
    <citation type="journal article" date="2020" name="Nat. Ecol. Evol.">
        <title>Deeply conserved synteny resolves early events in vertebrate evolution.</title>
        <authorList>
            <person name="Simakov O."/>
            <person name="Marletaz F."/>
            <person name="Yue J.X."/>
            <person name="O'Connell B."/>
            <person name="Jenkins J."/>
            <person name="Brandt A."/>
            <person name="Calef R."/>
            <person name="Tung C.H."/>
            <person name="Huang T.K."/>
            <person name="Schmutz J."/>
            <person name="Satoh N."/>
            <person name="Yu J.K."/>
            <person name="Putnam N.H."/>
            <person name="Green R.E."/>
            <person name="Rokhsar D.S."/>
        </authorList>
    </citation>
    <scope>NUCLEOTIDE SEQUENCE [LARGE SCALE GENOMIC DNA]</scope>
    <source>
        <strain evidence="1">S238N-H82</strain>
    </source>
</reference>
<dbReference type="Proteomes" id="UP000001554">
    <property type="component" value="Chromosome 6"/>
</dbReference>
<dbReference type="PANTHER" id="PTHR33844">
    <property type="entry name" value="SULFOTRANSFER_1 DOMAIN-CONTAINING PROTEIN"/>
    <property type="match status" value="1"/>
</dbReference>
<dbReference type="SUPFAM" id="SSF52540">
    <property type="entry name" value="P-loop containing nucleoside triphosphate hydrolases"/>
    <property type="match status" value="1"/>
</dbReference>
<gene>
    <name evidence="2" type="primary">LOC118417336</name>
</gene>
<proteinExistence type="predicted"/>
<evidence type="ECO:0000313" key="2">
    <source>
        <dbReference type="RefSeq" id="XP_035678773.1"/>
    </source>
</evidence>
<name>A0A9J7LBY6_BRAFL</name>
<dbReference type="KEGG" id="bfo:118417336"/>
<keyword evidence="1" id="KW-1185">Reference proteome</keyword>
<dbReference type="OrthoDB" id="5988096at2759"/>
<dbReference type="PANTHER" id="PTHR33844:SF1">
    <property type="entry name" value="SULFOTRANSFERASE DOMAIN-CONTAINING PROTEIN"/>
    <property type="match status" value="1"/>
</dbReference>
<dbReference type="InterPro" id="IPR027417">
    <property type="entry name" value="P-loop_NTPase"/>
</dbReference>
<dbReference type="RefSeq" id="XP_035678773.1">
    <property type="nucleotide sequence ID" value="XM_035822880.1"/>
</dbReference>
<dbReference type="Gene3D" id="3.40.50.300">
    <property type="entry name" value="P-loop containing nucleotide triphosphate hydrolases"/>
    <property type="match status" value="1"/>
</dbReference>
<evidence type="ECO:0000313" key="1">
    <source>
        <dbReference type="Proteomes" id="UP000001554"/>
    </source>
</evidence>
<accession>A0A9J7LBY6</accession>
<sequence length="426" mass="48791">MASLRHVRCKNKFQADPGRSLPYLRTTLYDFENSELRQSTSLDSGEVISDPIGFLRENGADFSVYCVDFDRRLLALVKVQDVANSGDEVRKAPFFFQAQRENTEELLTIPFDLLPSIATSLEEAVSTVRNVLLHHVGRCGSTLLCKAMDSTAEVQAVSEPDVYISVYEFLQRHDFNLTPAAEDEVIMVLKCSTILLNFYFIKNDPSRQVICYKPRSCALFYADLLQRAVPSAKTIFLYRNLPGFFDSWASVLFSGSYWRYYISTALKIDVFYHIPKYIRMEQSLKFFTDNHRLVKYPAARGVPFFLVTSWVLRMQKAYDLINDDQAGFFHALVTYKELVTHKERAVLKVLKEIGVDVSPEEIVKIKKAFGKDSQEGASIQSVRRKGDTSKNTWVGNWERKLVSSVIEYFSGDVDGPEFVLKKKTRR</sequence>
<reference evidence="2" key="2">
    <citation type="submission" date="2025-08" db="UniProtKB">
        <authorList>
            <consortium name="RefSeq"/>
        </authorList>
    </citation>
    <scope>IDENTIFICATION</scope>
    <source>
        <strain evidence="2">S238N-H82</strain>
        <tissue evidence="2">Testes</tissue>
    </source>
</reference>
<dbReference type="AlphaFoldDB" id="A0A9J7LBY6"/>
<protein>
    <submittedName>
        <fullName evidence="2">Uncharacterized protein LOC118417336</fullName>
    </submittedName>
</protein>
<organism evidence="1 2">
    <name type="scientific">Branchiostoma floridae</name>
    <name type="common">Florida lancelet</name>
    <name type="synonym">Amphioxus</name>
    <dbReference type="NCBI Taxonomy" id="7739"/>
    <lineage>
        <taxon>Eukaryota</taxon>
        <taxon>Metazoa</taxon>
        <taxon>Chordata</taxon>
        <taxon>Cephalochordata</taxon>
        <taxon>Leptocardii</taxon>
        <taxon>Amphioxiformes</taxon>
        <taxon>Branchiostomatidae</taxon>
        <taxon>Branchiostoma</taxon>
    </lineage>
</organism>